<dbReference type="HAMAP" id="MF_00397">
    <property type="entry name" value="CitG"/>
    <property type="match status" value="1"/>
</dbReference>
<evidence type="ECO:0000256" key="1">
    <source>
        <dbReference type="ARBA" id="ARBA00001210"/>
    </source>
</evidence>
<evidence type="ECO:0000313" key="8">
    <source>
        <dbReference type="EMBL" id="MBS5519361.1"/>
    </source>
</evidence>
<dbReference type="GO" id="GO:0005524">
    <property type="term" value="F:ATP binding"/>
    <property type="evidence" value="ECO:0007669"/>
    <property type="project" value="UniProtKB-KW"/>
</dbReference>
<keyword evidence="4 7" id="KW-0547">Nucleotide-binding</keyword>
<evidence type="ECO:0000256" key="7">
    <source>
        <dbReference type="HAMAP-Rule" id="MF_00397"/>
    </source>
</evidence>
<dbReference type="Proteomes" id="UP000754226">
    <property type="component" value="Unassembled WGS sequence"/>
</dbReference>
<evidence type="ECO:0000256" key="6">
    <source>
        <dbReference type="ARBA" id="ARBA00048574"/>
    </source>
</evidence>
<evidence type="ECO:0000256" key="2">
    <source>
        <dbReference type="ARBA" id="ARBA00022679"/>
    </source>
</evidence>
<keyword evidence="8" id="KW-0328">Glycosyltransferase</keyword>
<organism evidence="8 9">
    <name type="scientific">Acidaminococcus intestini</name>
    <dbReference type="NCBI Taxonomy" id="187327"/>
    <lineage>
        <taxon>Bacteria</taxon>
        <taxon>Bacillati</taxon>
        <taxon>Bacillota</taxon>
        <taxon>Negativicutes</taxon>
        <taxon>Acidaminococcales</taxon>
        <taxon>Acidaminococcaceae</taxon>
        <taxon>Acidaminococcus</taxon>
    </lineage>
</organism>
<dbReference type="EC" id="2.4.2.52" evidence="7"/>
<comment type="caution">
    <text evidence="8">The sequence shown here is derived from an EMBL/GenBank/DDBJ whole genome shotgun (WGS) entry which is preliminary data.</text>
</comment>
<name>A0A943EFV0_9FIRM</name>
<dbReference type="EMBL" id="JAGZCZ010000004">
    <property type="protein sequence ID" value="MBS5519361.1"/>
    <property type="molecule type" value="Genomic_DNA"/>
</dbReference>
<keyword evidence="3" id="KW-0548">Nucleotidyltransferase</keyword>
<dbReference type="PANTHER" id="PTHR30201">
    <property type="entry name" value="TRIPHOSPHORIBOSYL-DEPHOSPHO-COA SYNTHASE"/>
    <property type="match status" value="1"/>
</dbReference>
<dbReference type="Pfam" id="PF01874">
    <property type="entry name" value="CitG"/>
    <property type="match status" value="1"/>
</dbReference>
<sequence length="463" mass="51493">MKNKLTVPSELRVEVPDMLRARDGRTLAQRKLLERFHKPLLFFTMNIPGPQKVSPLIRMGFEEGVRRLEEALAKAGIPILFQKVIDYKTGYEKYYVLGGAAGTVKEIAAQLENEDPLGRLFDMDVLDTDGRKLSREELGLPERRCFVCSEPAKGCARSRRHSLPVLIRNVERILNGFVLSHTRDEMEEALLGEVAATPKPGLVDLDNPGAHDDMDQETFKKSTEAILPHLLSMAETGWNFTGSGEELFRALRPMGAAAEKAMFRATGNVNTHKGIIFSLGTVSAFTLRALKRDHRVKGEAILKEVGETVTPILEEDFRKIDPYHPHTHGELLYVKEGCRGIRGEAMDGFPAVSSIGLPALRELFAEKTGTNEIYIETLLRLMAGVEDTNILSRSDRETLHYAQKAAQDILQKGGAFTEEGLAAVWKLNDDFVARHISPGGCADLLILSIFLYHMETLFKGPSA</sequence>
<dbReference type="GO" id="GO:0046917">
    <property type="term" value="F:triphosphoribosyl-dephospho-CoA synthase activity"/>
    <property type="evidence" value="ECO:0007669"/>
    <property type="project" value="UniProtKB-UniRule"/>
</dbReference>
<dbReference type="Gene3D" id="1.10.4200.10">
    <property type="entry name" value="Triphosphoribosyl-dephospho-CoA protein"/>
    <property type="match status" value="1"/>
</dbReference>
<accession>A0A943EFV0</accession>
<dbReference type="Pfam" id="PF03802">
    <property type="entry name" value="CitX"/>
    <property type="match status" value="1"/>
</dbReference>
<proteinExistence type="inferred from homology"/>
<dbReference type="GO" id="GO:0016757">
    <property type="term" value="F:glycosyltransferase activity"/>
    <property type="evidence" value="ECO:0007669"/>
    <property type="project" value="UniProtKB-KW"/>
</dbReference>
<evidence type="ECO:0000313" key="9">
    <source>
        <dbReference type="Proteomes" id="UP000754226"/>
    </source>
</evidence>
<gene>
    <name evidence="7 8" type="primary">citG</name>
    <name evidence="8" type="ORF">KHX13_03360</name>
</gene>
<dbReference type="InterPro" id="IPR002736">
    <property type="entry name" value="CitG"/>
</dbReference>
<reference evidence="8" key="1">
    <citation type="submission" date="2021-02" db="EMBL/GenBank/DDBJ databases">
        <title>Infant gut strain persistence is associated with maternal origin, phylogeny, and functional potential including surface adhesion and iron acquisition.</title>
        <authorList>
            <person name="Lou Y.C."/>
        </authorList>
    </citation>
    <scope>NUCLEOTIDE SEQUENCE</scope>
    <source>
        <strain evidence="8">L3_106_000M1_dasL3_106_000M1_concoct_15</strain>
    </source>
</reference>
<dbReference type="NCBIfam" id="TIGR03125">
    <property type="entry name" value="citrate_citG"/>
    <property type="match status" value="1"/>
</dbReference>
<dbReference type="InterPro" id="IPR017551">
    <property type="entry name" value="TriPribosyl-deP-CoA_syn_CitG"/>
</dbReference>
<dbReference type="PANTHER" id="PTHR30201:SF2">
    <property type="entry name" value="2-(5''-TRIPHOSPHORIBOSYL)-3'-DEPHOSPHOCOENZYME-A SYNTHASE"/>
    <property type="match status" value="1"/>
</dbReference>
<keyword evidence="5 7" id="KW-0067">ATP-binding</keyword>
<comment type="catalytic activity">
    <reaction evidence="1 7">
        <text>3'-dephospho-CoA + ATP = 2'-(5''-triphospho-alpha-D-ribosyl)-3'-dephospho-CoA + adenine</text>
        <dbReference type="Rhea" id="RHEA:15117"/>
        <dbReference type="ChEBI" id="CHEBI:16708"/>
        <dbReference type="ChEBI" id="CHEBI:30616"/>
        <dbReference type="ChEBI" id="CHEBI:57328"/>
        <dbReference type="ChEBI" id="CHEBI:61378"/>
        <dbReference type="EC" id="2.4.2.52"/>
    </reaction>
</comment>
<comment type="catalytic activity">
    <reaction evidence="6">
        <text>apo-[citrate lyase ACP] + 2'-(5''-triphospho-alpha-D-ribosyl)-3'-dephospho-CoA = holo-[citrate lyase ACP] + diphosphate</text>
        <dbReference type="Rhea" id="RHEA:16333"/>
        <dbReference type="Rhea" id="RHEA-COMP:10157"/>
        <dbReference type="Rhea" id="RHEA-COMP:10158"/>
        <dbReference type="ChEBI" id="CHEBI:29999"/>
        <dbReference type="ChEBI" id="CHEBI:33019"/>
        <dbReference type="ChEBI" id="CHEBI:61378"/>
        <dbReference type="ChEBI" id="CHEBI:82683"/>
        <dbReference type="EC" id="2.7.7.61"/>
    </reaction>
</comment>
<dbReference type="NCBIfam" id="TIGR03124">
    <property type="entry name" value="citrate_citX"/>
    <property type="match status" value="1"/>
</dbReference>
<evidence type="ECO:0000256" key="5">
    <source>
        <dbReference type="ARBA" id="ARBA00022840"/>
    </source>
</evidence>
<dbReference type="InterPro" id="IPR005551">
    <property type="entry name" value="CitX"/>
</dbReference>
<comment type="similarity">
    <text evidence="7">Belongs to the CitG/MdcB family.</text>
</comment>
<evidence type="ECO:0000256" key="3">
    <source>
        <dbReference type="ARBA" id="ARBA00022695"/>
    </source>
</evidence>
<dbReference type="AlphaFoldDB" id="A0A943EFV0"/>
<keyword evidence="2 7" id="KW-0808">Transferase</keyword>
<protein>
    <recommendedName>
        <fullName evidence="7">Probable 2-(5''-triphosphoribosyl)-3'-dephosphocoenzyme-A synthase</fullName>
        <shortName evidence="7">2-(5''-triphosphoribosyl)-3'-dephospho-CoA synthase</shortName>
        <ecNumber evidence="7">2.4.2.52</ecNumber>
    </recommendedName>
</protein>
<evidence type="ECO:0000256" key="4">
    <source>
        <dbReference type="ARBA" id="ARBA00022741"/>
    </source>
</evidence>
<dbReference type="GO" id="GO:0050519">
    <property type="term" value="F:holo-citrate lyase synthase activity"/>
    <property type="evidence" value="ECO:0007669"/>
    <property type="project" value="UniProtKB-EC"/>
</dbReference>
<dbReference type="GO" id="GO:0051191">
    <property type="term" value="P:prosthetic group biosynthetic process"/>
    <property type="evidence" value="ECO:0007669"/>
    <property type="project" value="InterPro"/>
</dbReference>